<evidence type="ECO:0000313" key="2">
    <source>
        <dbReference type="EMBL" id="NBI30698.1"/>
    </source>
</evidence>
<evidence type="ECO:0000313" key="3">
    <source>
        <dbReference type="Proteomes" id="UP000448943"/>
    </source>
</evidence>
<dbReference type="CDD" id="cd00158">
    <property type="entry name" value="RHOD"/>
    <property type="match status" value="1"/>
</dbReference>
<reference evidence="2 3" key="1">
    <citation type="submission" date="2019-01" db="EMBL/GenBank/DDBJ databases">
        <title>Chengkuizengella sp. nov., isolated from deep-sea sediment of East Pacific Ocean.</title>
        <authorList>
            <person name="Yang J."/>
            <person name="Lai Q."/>
            <person name="Shao Z."/>
        </authorList>
    </citation>
    <scope>NUCLEOTIDE SEQUENCE [LARGE SCALE GENOMIC DNA]</scope>
    <source>
        <strain evidence="2 3">YPA3-1-1</strain>
    </source>
</reference>
<dbReference type="RefSeq" id="WP_160647513.1">
    <property type="nucleotide sequence ID" value="NZ_SIJB01000036.1"/>
</dbReference>
<keyword evidence="3" id="KW-1185">Reference proteome</keyword>
<dbReference type="EMBL" id="SIJB01000036">
    <property type="protein sequence ID" value="NBI30698.1"/>
    <property type="molecule type" value="Genomic_DNA"/>
</dbReference>
<feature type="domain" description="Rhodanese" evidence="1">
    <location>
        <begin position="23"/>
        <end position="98"/>
    </location>
</feature>
<dbReference type="PANTHER" id="PTHR43031:SF17">
    <property type="entry name" value="SULFURTRANSFERASE YTWF-RELATED"/>
    <property type="match status" value="1"/>
</dbReference>
<dbReference type="SUPFAM" id="SSF52821">
    <property type="entry name" value="Rhodanese/Cell cycle control phosphatase"/>
    <property type="match status" value="1"/>
</dbReference>
<dbReference type="InterPro" id="IPR001763">
    <property type="entry name" value="Rhodanese-like_dom"/>
</dbReference>
<dbReference type="OrthoDB" id="9800872at2"/>
<proteinExistence type="predicted"/>
<dbReference type="Gene3D" id="3.40.250.10">
    <property type="entry name" value="Rhodanese-like domain"/>
    <property type="match status" value="1"/>
</dbReference>
<dbReference type="AlphaFoldDB" id="A0A6N9Q762"/>
<dbReference type="Proteomes" id="UP000448943">
    <property type="component" value="Unassembled WGS sequence"/>
</dbReference>
<accession>A0A6N9Q762</accession>
<dbReference type="InterPro" id="IPR050229">
    <property type="entry name" value="GlpE_sulfurtransferase"/>
</dbReference>
<dbReference type="PANTHER" id="PTHR43031">
    <property type="entry name" value="FAD-DEPENDENT OXIDOREDUCTASE"/>
    <property type="match status" value="1"/>
</dbReference>
<comment type="caution">
    <text evidence="2">The sequence shown here is derived from an EMBL/GenBank/DDBJ whole genome shotgun (WGS) entry which is preliminary data.</text>
</comment>
<dbReference type="Pfam" id="PF00581">
    <property type="entry name" value="Rhodanese"/>
    <property type="match status" value="1"/>
</dbReference>
<name>A0A6N9Q762_9BACL</name>
<dbReference type="InterPro" id="IPR036873">
    <property type="entry name" value="Rhodanese-like_dom_sf"/>
</dbReference>
<protein>
    <submittedName>
        <fullName evidence="2">Rhodanese-like domain-containing protein</fullName>
    </submittedName>
</protein>
<organism evidence="2 3">
    <name type="scientific">Chengkuizengella marina</name>
    <dbReference type="NCBI Taxonomy" id="2507566"/>
    <lineage>
        <taxon>Bacteria</taxon>
        <taxon>Bacillati</taxon>
        <taxon>Bacillota</taxon>
        <taxon>Bacilli</taxon>
        <taxon>Bacillales</taxon>
        <taxon>Paenibacillaceae</taxon>
        <taxon>Chengkuizengella</taxon>
    </lineage>
</organism>
<dbReference type="PROSITE" id="PS50206">
    <property type="entry name" value="RHODANESE_3"/>
    <property type="match status" value="1"/>
</dbReference>
<gene>
    <name evidence="2" type="ORF">ERL59_17240</name>
</gene>
<sequence>MNQQNILPREVKNKLDEGLELNIIDVRENEEVAQGMISGAKHIPLGALPSRYQEIEQTDEIILVCRSGNRSGKALEYLQMLGLKNLKNMEGGMLEWVKL</sequence>
<dbReference type="SMART" id="SM00450">
    <property type="entry name" value="RHOD"/>
    <property type="match status" value="1"/>
</dbReference>
<evidence type="ECO:0000259" key="1">
    <source>
        <dbReference type="PROSITE" id="PS50206"/>
    </source>
</evidence>